<dbReference type="Gene3D" id="3.30.540.10">
    <property type="entry name" value="Fructose-1,6-Bisphosphatase, subunit A, domain 1"/>
    <property type="match status" value="1"/>
</dbReference>
<dbReference type="EMBL" id="PCRM01000017">
    <property type="protein sequence ID" value="PIP21773.1"/>
    <property type="molecule type" value="Genomic_DNA"/>
</dbReference>
<evidence type="ECO:0000256" key="1">
    <source>
        <dbReference type="ARBA" id="ARBA00001033"/>
    </source>
</evidence>
<dbReference type="FunFam" id="3.30.540.10:FF:000003">
    <property type="entry name" value="Inositol-1-monophosphatase"/>
    <property type="match status" value="1"/>
</dbReference>
<feature type="binding site" evidence="7">
    <location>
        <position position="84"/>
    </location>
    <ligand>
        <name>Mg(2+)</name>
        <dbReference type="ChEBI" id="CHEBI:18420"/>
        <label>1</label>
        <note>catalytic</note>
    </ligand>
</feature>
<dbReference type="PROSITE" id="PS00630">
    <property type="entry name" value="IMP_2"/>
    <property type="match status" value="1"/>
</dbReference>
<comment type="caution">
    <text evidence="9">The sequence shown here is derived from an EMBL/GenBank/DDBJ whole genome shotgun (WGS) entry which is preliminary data.</text>
</comment>
<gene>
    <name evidence="9" type="ORF">COX39_01020</name>
</gene>
<dbReference type="Pfam" id="PF00459">
    <property type="entry name" value="Inositol_P"/>
    <property type="match status" value="1"/>
</dbReference>
<reference evidence="9 10" key="1">
    <citation type="submission" date="2017-09" db="EMBL/GenBank/DDBJ databases">
        <title>Depth-based differentiation of microbial function through sediment-hosted aquifers and enrichment of novel symbionts in the deep terrestrial subsurface.</title>
        <authorList>
            <person name="Probst A.J."/>
            <person name="Ladd B."/>
            <person name="Jarett J.K."/>
            <person name="Geller-Mcgrath D.E."/>
            <person name="Sieber C.M."/>
            <person name="Emerson J.B."/>
            <person name="Anantharaman K."/>
            <person name="Thomas B.C."/>
            <person name="Malmstrom R."/>
            <person name="Stieglmeier M."/>
            <person name="Klingl A."/>
            <person name="Woyke T."/>
            <person name="Ryan C.M."/>
            <person name="Banfield J.F."/>
        </authorList>
    </citation>
    <scope>NUCLEOTIDE SEQUENCE [LARGE SCALE GENOMIC DNA]</scope>
    <source>
        <strain evidence="9">CG23_combo_of_CG06-09_8_20_14_all_40_13</strain>
    </source>
</reference>
<dbReference type="PRINTS" id="PR00377">
    <property type="entry name" value="IMPHPHTASES"/>
</dbReference>
<evidence type="ECO:0000256" key="2">
    <source>
        <dbReference type="ARBA" id="ARBA00001946"/>
    </source>
</evidence>
<evidence type="ECO:0000256" key="8">
    <source>
        <dbReference type="RuleBase" id="RU364068"/>
    </source>
</evidence>
<dbReference type="GO" id="GO:0046854">
    <property type="term" value="P:phosphatidylinositol phosphate biosynthetic process"/>
    <property type="evidence" value="ECO:0007669"/>
    <property type="project" value="InterPro"/>
</dbReference>
<dbReference type="SUPFAM" id="SSF56655">
    <property type="entry name" value="Carbohydrate phosphatase"/>
    <property type="match status" value="1"/>
</dbReference>
<feature type="binding site" evidence="7">
    <location>
        <position position="220"/>
    </location>
    <ligand>
        <name>Mg(2+)</name>
        <dbReference type="ChEBI" id="CHEBI:18420"/>
        <label>2</label>
    </ligand>
</feature>
<dbReference type="PROSITE" id="PS00629">
    <property type="entry name" value="IMP_1"/>
    <property type="match status" value="1"/>
</dbReference>
<dbReference type="GO" id="GO:0046872">
    <property type="term" value="F:metal ion binding"/>
    <property type="evidence" value="ECO:0007669"/>
    <property type="project" value="UniProtKB-KW"/>
</dbReference>
<comment type="catalytic activity">
    <reaction evidence="1 8">
        <text>a myo-inositol phosphate + H2O = myo-inositol + phosphate</text>
        <dbReference type="Rhea" id="RHEA:24056"/>
        <dbReference type="ChEBI" id="CHEBI:15377"/>
        <dbReference type="ChEBI" id="CHEBI:17268"/>
        <dbReference type="ChEBI" id="CHEBI:43474"/>
        <dbReference type="ChEBI" id="CHEBI:84139"/>
        <dbReference type="EC" id="3.1.3.25"/>
    </reaction>
</comment>
<dbReference type="GO" id="GO:0008934">
    <property type="term" value="F:inositol monophosphate 1-phosphatase activity"/>
    <property type="evidence" value="ECO:0007669"/>
    <property type="project" value="InterPro"/>
</dbReference>
<evidence type="ECO:0000313" key="9">
    <source>
        <dbReference type="EMBL" id="PIP21773.1"/>
    </source>
</evidence>
<dbReference type="EC" id="3.1.3.25" evidence="8"/>
<feature type="binding site" evidence="7">
    <location>
        <position position="66"/>
    </location>
    <ligand>
        <name>Mg(2+)</name>
        <dbReference type="ChEBI" id="CHEBI:18420"/>
        <label>1</label>
        <note>catalytic</note>
    </ligand>
</feature>
<dbReference type="InterPro" id="IPR000760">
    <property type="entry name" value="Inositol_monophosphatase-like"/>
</dbReference>
<accession>A0A2G9YSS1</accession>
<comment type="similarity">
    <text evidence="3 8">Belongs to the inositol monophosphatase superfamily.</text>
</comment>
<dbReference type="GO" id="GO:0006020">
    <property type="term" value="P:inositol metabolic process"/>
    <property type="evidence" value="ECO:0007669"/>
    <property type="project" value="TreeGrafter"/>
</dbReference>
<evidence type="ECO:0000256" key="5">
    <source>
        <dbReference type="ARBA" id="ARBA00022801"/>
    </source>
</evidence>
<organism evidence="9 10">
    <name type="scientific">Candidatus Nealsonbacteria bacterium CG23_combo_of_CG06-09_8_20_14_all_40_13</name>
    <dbReference type="NCBI Taxonomy" id="1974724"/>
    <lineage>
        <taxon>Bacteria</taxon>
        <taxon>Candidatus Nealsoniibacteriota</taxon>
    </lineage>
</organism>
<keyword evidence="5 8" id="KW-0378">Hydrolase</keyword>
<name>A0A2G9YSS1_9BACT</name>
<proteinExistence type="inferred from homology"/>
<dbReference type="InterPro" id="IPR033942">
    <property type="entry name" value="IMPase"/>
</dbReference>
<feature type="binding site" evidence="7">
    <location>
        <position position="82"/>
    </location>
    <ligand>
        <name>Mg(2+)</name>
        <dbReference type="ChEBI" id="CHEBI:18420"/>
        <label>1</label>
        <note>catalytic</note>
    </ligand>
</feature>
<protein>
    <recommendedName>
        <fullName evidence="8">Inositol-1-monophosphatase</fullName>
        <ecNumber evidence="8">3.1.3.25</ecNumber>
    </recommendedName>
</protein>
<sequence length="266" mass="29602">MEKAAELDFVIKTVRQAGRIVRSYFGQVKTQSKGGLDIVTTADKESENFIRQALKSSYPDWQILSEEEGEKEISHGFCWIVDPLDGTVNFTRGDPHFGISIALTFEGKSVLGVVYAPLEHRLFFAQKGKGAYEVLQGKGDFEVVKERRIFVSKVGDFKRAVVLTDWPWDIKAREEGAKFIQHLAPLVLQIKIRGSAVLDLADLAAGRMDVYLHAGLKPWDWAAACLIVEEAGGRVTDLKGKPWNPWKPALLASNGALHQQILNLIS</sequence>
<dbReference type="CDD" id="cd01639">
    <property type="entry name" value="IMPase"/>
    <property type="match status" value="1"/>
</dbReference>
<dbReference type="InterPro" id="IPR020550">
    <property type="entry name" value="Inositol_monophosphatase_CS"/>
</dbReference>
<evidence type="ECO:0000313" key="10">
    <source>
        <dbReference type="Proteomes" id="UP000231567"/>
    </source>
</evidence>
<dbReference type="Gene3D" id="3.40.190.80">
    <property type="match status" value="1"/>
</dbReference>
<evidence type="ECO:0000256" key="3">
    <source>
        <dbReference type="ARBA" id="ARBA00009759"/>
    </source>
</evidence>
<dbReference type="PANTHER" id="PTHR20854">
    <property type="entry name" value="INOSITOL MONOPHOSPHATASE"/>
    <property type="match status" value="1"/>
</dbReference>
<keyword evidence="6 7" id="KW-0460">Magnesium</keyword>
<dbReference type="PANTHER" id="PTHR20854:SF4">
    <property type="entry name" value="INOSITOL-1-MONOPHOSPHATASE-RELATED"/>
    <property type="match status" value="1"/>
</dbReference>
<evidence type="ECO:0000256" key="6">
    <source>
        <dbReference type="ARBA" id="ARBA00022842"/>
    </source>
</evidence>
<dbReference type="AlphaFoldDB" id="A0A2G9YSS1"/>
<dbReference type="Proteomes" id="UP000231567">
    <property type="component" value="Unassembled WGS sequence"/>
</dbReference>
<comment type="cofactor">
    <cofactor evidence="2 7 8">
        <name>Mg(2+)</name>
        <dbReference type="ChEBI" id="CHEBI:18420"/>
    </cofactor>
</comment>
<dbReference type="InterPro" id="IPR020583">
    <property type="entry name" value="Inositol_monoP_metal-BS"/>
</dbReference>
<evidence type="ECO:0000256" key="4">
    <source>
        <dbReference type="ARBA" id="ARBA00022723"/>
    </source>
</evidence>
<feature type="binding site" evidence="7">
    <location>
        <position position="85"/>
    </location>
    <ligand>
        <name>Mg(2+)</name>
        <dbReference type="ChEBI" id="CHEBI:18420"/>
        <label>1</label>
        <note>catalytic</note>
    </ligand>
</feature>
<dbReference type="GO" id="GO:0007165">
    <property type="term" value="P:signal transduction"/>
    <property type="evidence" value="ECO:0007669"/>
    <property type="project" value="TreeGrafter"/>
</dbReference>
<evidence type="ECO:0000256" key="7">
    <source>
        <dbReference type="PIRSR" id="PIRSR600760-2"/>
    </source>
</evidence>
<keyword evidence="4 7" id="KW-0479">Metal-binding</keyword>